<dbReference type="Proteomes" id="UP000623681">
    <property type="component" value="Unassembled WGS sequence"/>
</dbReference>
<sequence length="256" mass="29527">MEVSTISKKKRLLFIIVPIIVFLASVTFIVFNFNSNKRKEVVSIEIIQKKDEEKSVLSDKNIINKFMKALNDRRRTNKKLDIRSPDYLVKINFIDKSNEEYNLWISKDDSAQGVLMKGSKVWFINKNSNIILNEILKNKVSTINIEEAQDIISSYLEALTQKDLETLKKYGTEVFTKGLNEEGISYLRKTLQSAKLLNAKINTCDKDRVLIDSKVEIICYEDAQTAGDWIPGKSISTKQFELIKVEGKWKINSWGY</sequence>
<dbReference type="EMBL" id="JAESWA010000023">
    <property type="protein sequence ID" value="MBL4933296.1"/>
    <property type="molecule type" value="Genomic_DNA"/>
</dbReference>
<dbReference type="InterPro" id="IPR058780">
    <property type="entry name" value="YhfM-like_dom"/>
</dbReference>
<reference evidence="3" key="1">
    <citation type="submission" date="2021-01" db="EMBL/GenBank/DDBJ databases">
        <title>Genome public.</title>
        <authorList>
            <person name="Liu C."/>
            <person name="Sun Q."/>
        </authorList>
    </citation>
    <scope>NUCLEOTIDE SEQUENCE</scope>
    <source>
        <strain evidence="3">YIM B02565</strain>
    </source>
</reference>
<keyword evidence="4" id="KW-1185">Reference proteome</keyword>
<feature type="domain" description="YhfM-like" evidence="2">
    <location>
        <begin position="40"/>
        <end position="140"/>
    </location>
</feature>
<evidence type="ECO:0000256" key="1">
    <source>
        <dbReference type="SAM" id="Phobius"/>
    </source>
</evidence>
<organism evidence="3 4">
    <name type="scientific">Clostridium paridis</name>
    <dbReference type="NCBI Taxonomy" id="2803863"/>
    <lineage>
        <taxon>Bacteria</taxon>
        <taxon>Bacillati</taxon>
        <taxon>Bacillota</taxon>
        <taxon>Clostridia</taxon>
        <taxon>Eubacteriales</taxon>
        <taxon>Clostridiaceae</taxon>
        <taxon>Clostridium</taxon>
    </lineage>
</organism>
<keyword evidence="1" id="KW-0472">Membrane</keyword>
<comment type="caution">
    <text evidence="3">The sequence shown here is derived from an EMBL/GenBank/DDBJ whole genome shotgun (WGS) entry which is preliminary data.</text>
</comment>
<keyword evidence="1" id="KW-0812">Transmembrane</keyword>
<proteinExistence type="predicted"/>
<evidence type="ECO:0000259" key="2">
    <source>
        <dbReference type="Pfam" id="PF26353"/>
    </source>
</evidence>
<gene>
    <name evidence="3" type="ORF">JK634_15890</name>
</gene>
<dbReference type="AlphaFoldDB" id="A0A937K4F9"/>
<dbReference type="Pfam" id="PF26353">
    <property type="entry name" value="YhfM"/>
    <property type="match status" value="1"/>
</dbReference>
<evidence type="ECO:0000313" key="3">
    <source>
        <dbReference type="EMBL" id="MBL4933296.1"/>
    </source>
</evidence>
<protein>
    <recommendedName>
        <fullName evidence="2">YhfM-like domain-containing protein</fullName>
    </recommendedName>
</protein>
<name>A0A937K4F9_9CLOT</name>
<accession>A0A937K4F9</accession>
<evidence type="ECO:0000313" key="4">
    <source>
        <dbReference type="Proteomes" id="UP000623681"/>
    </source>
</evidence>
<keyword evidence="1" id="KW-1133">Transmembrane helix</keyword>
<feature type="transmembrane region" description="Helical" evidence="1">
    <location>
        <begin position="12"/>
        <end position="33"/>
    </location>
</feature>